<accession>A0A9D4C732</accession>
<proteinExistence type="predicted"/>
<evidence type="ECO:0000313" key="2">
    <source>
        <dbReference type="EMBL" id="KAH3718228.1"/>
    </source>
</evidence>
<dbReference type="GO" id="GO:0005886">
    <property type="term" value="C:plasma membrane"/>
    <property type="evidence" value="ECO:0007669"/>
    <property type="project" value="TreeGrafter"/>
</dbReference>
<dbReference type="Proteomes" id="UP000828390">
    <property type="component" value="Unassembled WGS sequence"/>
</dbReference>
<keyword evidence="3" id="KW-1185">Reference proteome</keyword>
<comment type="caution">
    <text evidence="2">The sequence shown here is derived from an EMBL/GenBank/DDBJ whole genome shotgun (WGS) entry which is preliminary data.</text>
</comment>
<dbReference type="InterPro" id="IPR050927">
    <property type="entry name" value="TRPM"/>
</dbReference>
<reference evidence="2" key="1">
    <citation type="journal article" date="2019" name="bioRxiv">
        <title>The Genome of the Zebra Mussel, Dreissena polymorpha: A Resource for Invasive Species Research.</title>
        <authorList>
            <person name="McCartney M.A."/>
            <person name="Auch B."/>
            <person name="Kono T."/>
            <person name="Mallez S."/>
            <person name="Zhang Y."/>
            <person name="Obille A."/>
            <person name="Becker A."/>
            <person name="Abrahante J.E."/>
            <person name="Garbe J."/>
            <person name="Badalamenti J.P."/>
            <person name="Herman A."/>
            <person name="Mangelson H."/>
            <person name="Liachko I."/>
            <person name="Sullivan S."/>
            <person name="Sone E.D."/>
            <person name="Koren S."/>
            <person name="Silverstein K.A.T."/>
            <person name="Beckman K.B."/>
            <person name="Gohl D.M."/>
        </authorList>
    </citation>
    <scope>NUCLEOTIDE SEQUENCE</scope>
    <source>
        <strain evidence="2">Duluth1</strain>
        <tissue evidence="2">Whole animal</tissue>
    </source>
</reference>
<dbReference type="PANTHER" id="PTHR13800:SF12">
    <property type="entry name" value="TRANSIENT RECEPTOR POTENTIAL CATION CHANNEL SUBFAMILY M MEMBER-LIKE 2"/>
    <property type="match status" value="1"/>
</dbReference>
<evidence type="ECO:0000256" key="1">
    <source>
        <dbReference type="SAM" id="MobiDB-lite"/>
    </source>
</evidence>
<dbReference type="PANTHER" id="PTHR13800">
    <property type="entry name" value="TRANSIENT RECEPTOR POTENTIAL CATION CHANNEL, SUBFAMILY M, MEMBER 6"/>
    <property type="match status" value="1"/>
</dbReference>
<dbReference type="GO" id="GO:0099604">
    <property type="term" value="F:ligand-gated calcium channel activity"/>
    <property type="evidence" value="ECO:0007669"/>
    <property type="project" value="TreeGrafter"/>
</dbReference>
<dbReference type="EMBL" id="JAIWYP010000013">
    <property type="protein sequence ID" value="KAH3718228.1"/>
    <property type="molecule type" value="Genomic_DNA"/>
</dbReference>
<dbReference type="AlphaFoldDB" id="A0A9D4C732"/>
<feature type="region of interest" description="Disordered" evidence="1">
    <location>
        <begin position="92"/>
        <end position="111"/>
    </location>
</feature>
<reference evidence="2" key="2">
    <citation type="submission" date="2020-11" db="EMBL/GenBank/DDBJ databases">
        <authorList>
            <person name="McCartney M.A."/>
            <person name="Auch B."/>
            <person name="Kono T."/>
            <person name="Mallez S."/>
            <person name="Becker A."/>
            <person name="Gohl D.M."/>
            <person name="Silverstein K.A.T."/>
            <person name="Koren S."/>
            <person name="Bechman K.B."/>
            <person name="Herman A."/>
            <person name="Abrahante J.E."/>
            <person name="Garbe J."/>
        </authorList>
    </citation>
    <scope>NUCLEOTIDE SEQUENCE</scope>
    <source>
        <strain evidence="2">Duluth1</strain>
        <tissue evidence="2">Whole animal</tissue>
    </source>
</reference>
<name>A0A9D4C732_DREPO</name>
<evidence type="ECO:0000313" key="3">
    <source>
        <dbReference type="Proteomes" id="UP000828390"/>
    </source>
</evidence>
<organism evidence="2 3">
    <name type="scientific">Dreissena polymorpha</name>
    <name type="common">Zebra mussel</name>
    <name type="synonym">Mytilus polymorpha</name>
    <dbReference type="NCBI Taxonomy" id="45954"/>
    <lineage>
        <taxon>Eukaryota</taxon>
        <taxon>Metazoa</taxon>
        <taxon>Spiralia</taxon>
        <taxon>Lophotrochozoa</taxon>
        <taxon>Mollusca</taxon>
        <taxon>Bivalvia</taxon>
        <taxon>Autobranchia</taxon>
        <taxon>Heteroconchia</taxon>
        <taxon>Euheterodonta</taxon>
        <taxon>Imparidentia</taxon>
        <taxon>Neoheterodontei</taxon>
        <taxon>Myida</taxon>
        <taxon>Dreissenoidea</taxon>
        <taxon>Dreissenidae</taxon>
        <taxon>Dreissena</taxon>
    </lineage>
</organism>
<sequence length="144" mass="17100">MFSYSFTKIHHDTDSHWYYLRFRLIHAYYHSPSLPPPFSVFYNIYAIVRLVFRRYKRDASIGTNAFCVKLNISENEKLQRWETVHSYEETPLNPKTELHEEPTVPSTASKTNKFDTGGRKVFSKHFKSKILRNKISSLYTIDDD</sequence>
<gene>
    <name evidence="2" type="ORF">DPMN_061028</name>
</gene>
<protein>
    <submittedName>
        <fullName evidence="2">Uncharacterized protein</fullName>
    </submittedName>
</protein>